<proteinExistence type="inferred from homology"/>
<evidence type="ECO:0000313" key="5">
    <source>
        <dbReference type="Proteomes" id="UP001567538"/>
    </source>
</evidence>
<organism evidence="4 5">
    <name type="scientific">Salvia divinorum</name>
    <name type="common">Maria pastora</name>
    <name type="synonym">Diviner's sage</name>
    <dbReference type="NCBI Taxonomy" id="28513"/>
    <lineage>
        <taxon>Eukaryota</taxon>
        <taxon>Viridiplantae</taxon>
        <taxon>Streptophyta</taxon>
        <taxon>Embryophyta</taxon>
        <taxon>Tracheophyta</taxon>
        <taxon>Spermatophyta</taxon>
        <taxon>Magnoliopsida</taxon>
        <taxon>eudicotyledons</taxon>
        <taxon>Gunneridae</taxon>
        <taxon>Pentapetalae</taxon>
        <taxon>asterids</taxon>
        <taxon>lamiids</taxon>
        <taxon>Lamiales</taxon>
        <taxon>Lamiaceae</taxon>
        <taxon>Nepetoideae</taxon>
        <taxon>Mentheae</taxon>
        <taxon>Salviinae</taxon>
        <taxon>Salvia</taxon>
        <taxon>Salvia subgen. Calosphace</taxon>
    </lineage>
</organism>
<keyword evidence="3" id="KW-0480">Metal-thiolate cluster</keyword>
<comment type="caution">
    <text evidence="4">The sequence shown here is derived from an EMBL/GenBank/DDBJ whole genome shotgun (WGS) entry which is preliminary data.</text>
</comment>
<dbReference type="PRINTS" id="PR00877">
    <property type="entry name" value="MTPLANTPEC"/>
</dbReference>
<dbReference type="Pfam" id="PF02068">
    <property type="entry name" value="Metallothio_PEC"/>
    <property type="match status" value="1"/>
</dbReference>
<evidence type="ECO:0000313" key="4">
    <source>
        <dbReference type="EMBL" id="KAL1541203.1"/>
    </source>
</evidence>
<dbReference type="GO" id="GO:0046872">
    <property type="term" value="F:metal ion binding"/>
    <property type="evidence" value="ECO:0007669"/>
    <property type="project" value="UniProtKB-KW"/>
</dbReference>
<comment type="similarity">
    <text evidence="1">Belongs to the metallothionein superfamily. Type 15 family.</text>
</comment>
<reference evidence="4 5" key="1">
    <citation type="submission" date="2024-06" db="EMBL/GenBank/DDBJ databases">
        <title>A chromosome level genome sequence of Diviner's sage (Salvia divinorum).</title>
        <authorList>
            <person name="Ford S.A."/>
            <person name="Ro D.-K."/>
            <person name="Ness R.W."/>
            <person name="Phillips M.A."/>
        </authorList>
    </citation>
    <scope>NUCLEOTIDE SEQUENCE [LARGE SCALE GENOMIC DNA]</scope>
    <source>
        <strain evidence="4">SAF-2024a</strain>
        <tissue evidence="4">Leaf</tissue>
    </source>
</reference>
<evidence type="ECO:0000256" key="1">
    <source>
        <dbReference type="ARBA" id="ARBA00005802"/>
    </source>
</evidence>
<dbReference type="AlphaFoldDB" id="A0ABD1GDU4"/>
<accession>A0ABD1GDU4</accession>
<dbReference type="PANTHER" id="PTHR48198:SF1">
    <property type="entry name" value="METALLOTHIONEIN-LIKE PROTEIN 4A-RELATED"/>
    <property type="match status" value="1"/>
</dbReference>
<evidence type="ECO:0000256" key="3">
    <source>
        <dbReference type="ARBA" id="ARBA00022851"/>
    </source>
</evidence>
<dbReference type="InterPro" id="IPR000316">
    <property type="entry name" value="Metallthion_15"/>
</dbReference>
<dbReference type="PROSITE" id="PS51257">
    <property type="entry name" value="PROKAR_LIPOPROTEIN"/>
    <property type="match status" value="1"/>
</dbReference>
<gene>
    <name evidence="4" type="ORF">AAHA92_25455</name>
</gene>
<keyword evidence="2" id="KW-0479">Metal-binding</keyword>
<evidence type="ECO:0000256" key="2">
    <source>
        <dbReference type="ARBA" id="ARBA00022723"/>
    </source>
</evidence>
<sequence>MADMKGSGVVCDESCGCPSPCPGGTACSCKGGGAEGSTMDHKKCSCGEHCGCNPCTCTKITGTGTGKAHCRCGTGCTCATCAA</sequence>
<name>A0ABD1GDU4_SALDI</name>
<protein>
    <submittedName>
        <fullName evidence="4">Metallothionein-like protein 4B</fullName>
    </submittedName>
</protein>
<dbReference type="EMBL" id="JBEAFC010000009">
    <property type="protein sequence ID" value="KAL1541203.1"/>
    <property type="molecule type" value="Genomic_DNA"/>
</dbReference>
<keyword evidence="5" id="KW-1185">Reference proteome</keyword>
<dbReference type="Proteomes" id="UP001567538">
    <property type="component" value="Unassembled WGS sequence"/>
</dbReference>
<dbReference type="PANTHER" id="PTHR48198">
    <property type="entry name" value="EC PROTEIN HOMOLOG"/>
    <property type="match status" value="1"/>
</dbReference>